<dbReference type="Gene3D" id="3.30.420.300">
    <property type="entry name" value="2-keto-3-deoxy-galactonokinase, substrate binding domain"/>
    <property type="match status" value="1"/>
</dbReference>
<dbReference type="EMBL" id="JAGGJU010000014">
    <property type="protein sequence ID" value="MBP1853031.1"/>
    <property type="molecule type" value="Genomic_DNA"/>
</dbReference>
<dbReference type="RefSeq" id="WP_342454450.1">
    <property type="nucleotide sequence ID" value="NZ_JAGGJU010000014.1"/>
</dbReference>
<proteinExistence type="predicted"/>
<dbReference type="Gene3D" id="3.30.420.310">
    <property type="entry name" value="2-keto-3-deoxy-galactonokinase, C-terminal domain"/>
    <property type="match status" value="1"/>
</dbReference>
<dbReference type="GO" id="GO:0008671">
    <property type="term" value="F:2-dehydro-3-deoxygalactonokinase activity"/>
    <property type="evidence" value="ECO:0007669"/>
    <property type="project" value="UniProtKB-EC"/>
</dbReference>
<dbReference type="Proteomes" id="UP000759443">
    <property type="component" value="Unassembled WGS sequence"/>
</dbReference>
<comment type="caution">
    <text evidence="1">The sequence shown here is derived from an EMBL/GenBank/DDBJ whole genome shotgun (WGS) entry which is preliminary data.</text>
</comment>
<dbReference type="InterPro" id="IPR043129">
    <property type="entry name" value="ATPase_NBD"/>
</dbReference>
<organism evidence="1 2">
    <name type="scientific">Rhizobium halophytocola</name>
    <dbReference type="NCBI Taxonomy" id="735519"/>
    <lineage>
        <taxon>Bacteria</taxon>
        <taxon>Pseudomonadati</taxon>
        <taxon>Pseudomonadota</taxon>
        <taxon>Alphaproteobacteria</taxon>
        <taxon>Hyphomicrobiales</taxon>
        <taxon>Rhizobiaceae</taxon>
        <taxon>Rhizobium/Agrobacterium group</taxon>
        <taxon>Rhizobium</taxon>
    </lineage>
</organism>
<name>A0ABS4E504_9HYPH</name>
<accession>A0ABS4E504</accession>
<dbReference type="InterPro" id="IPR042257">
    <property type="entry name" value="DGOK_C"/>
</dbReference>
<protein>
    <submittedName>
        <fullName evidence="1">2-dehydro-3-deoxygalactonokinase</fullName>
        <ecNumber evidence="1">2.7.1.58</ecNumber>
    </submittedName>
</protein>
<dbReference type="InterPro" id="IPR042258">
    <property type="entry name" value="DGOK_N"/>
</dbReference>
<evidence type="ECO:0000313" key="2">
    <source>
        <dbReference type="Proteomes" id="UP000759443"/>
    </source>
</evidence>
<dbReference type="SUPFAM" id="SSF53067">
    <property type="entry name" value="Actin-like ATPase domain"/>
    <property type="match status" value="1"/>
</dbReference>
<keyword evidence="2" id="KW-1185">Reference proteome</keyword>
<sequence>MTQPCYALVDWGTTNLRLWLVDADGAVLAERQSAEGMGNLSTDQFAGVLETHLAALGAPADLPVMMAGMVGARTGWVEVPYAVAPADLTTLADSAFDVPQTARPVAILPGVCQTTPLPHDVMRGEETQLAGAVADGLVSAVFCLPGTHSKWAIVEDGRLSRFATVMTGELFSLLSRQSILRLTIDADATTEPGMPEFAEGVRQGLRPGFALSAELFSFRAAALLAGLTPTSAAARLSGMLIGAEIAAMASQIDNNATIYIVGSDRLTALYRAGLSHAGLACEALDGASLVRKGLFAAARLKYGRKN</sequence>
<gene>
    <name evidence="1" type="ORF">J2Z17_004490</name>
</gene>
<evidence type="ECO:0000313" key="1">
    <source>
        <dbReference type="EMBL" id="MBP1853031.1"/>
    </source>
</evidence>
<dbReference type="EC" id="2.7.1.58" evidence="1"/>
<dbReference type="CDD" id="cd24012">
    <property type="entry name" value="ASKHA_NBD_KDGal-kinase"/>
    <property type="match status" value="1"/>
</dbReference>
<dbReference type="Pfam" id="PF05035">
    <property type="entry name" value="DGOK"/>
    <property type="match status" value="1"/>
</dbReference>
<reference evidence="1 2" key="1">
    <citation type="submission" date="2021-03" db="EMBL/GenBank/DDBJ databases">
        <title>Genomic Encyclopedia of Type Strains, Phase IV (KMG-IV): sequencing the most valuable type-strain genomes for metagenomic binning, comparative biology and taxonomic classification.</title>
        <authorList>
            <person name="Goeker M."/>
        </authorList>
    </citation>
    <scope>NUCLEOTIDE SEQUENCE [LARGE SCALE GENOMIC DNA]</scope>
    <source>
        <strain evidence="1 2">DSM 21600</strain>
    </source>
</reference>
<dbReference type="InterPro" id="IPR007729">
    <property type="entry name" value="DGOK"/>
</dbReference>
<keyword evidence="1" id="KW-0808">Transferase</keyword>